<sequence>MVSQGFNRLLFTLCLSSVVSFGGSLKGEFVSRTTFANPYANIPAQCYIETSGGTQNACMFCHTNAPARARLGNNNPQAGLSSITGNLQTTYSFAPATQQTKSPSINPWENTLFPEKLEAEYQQSPNRFDETQMLNYLEEDNWSEAYAKRGGKVGWENGDDDSVWRLFPDLSPSDLPAKEDGFVRTKAKTRAVFADMTGWRAINFMPYGIFTPMSGSVSGIYIRLPKVFMQDEKGAWSETIYAQNLDLLERAITDRLEPNDPKIYFGKAKEVEVHRGLYPLYTEFAHPLHYVDLRKNGTRATRVKEIRYMVKTRMYYPGEAAEKEENAPLYLNEKQGWINNGAGWILAGFIEDAKGHLRAQKGEELMQCVGCHSDNYGFEPSSFTSGSSNTIDSTWAFPRKFPEKLGWVEMDYLAYTLKEGKATSRRGDPLNRKAHQGEFGYFLKHVVGANLYGVMPESMEAFLRESITKEHGYSDNWRTLDLINPSTLVEQQRLHVKLMNEFVEAKAYLTKEGFIHPRLLYPTETEALNGAIGYRKVVATQRFTLGKDVFAQTPFTYRYFREGKEAYTHLDGTPYHIGEIITDRPIEKEATLTEGAGIVETLIDENDASYDGEYLPLLNYPLVYEKAYK</sequence>
<proteinExistence type="predicted"/>
<dbReference type="STRING" id="1193502.SHALO_0440"/>
<name>A0A1D7TGX3_9BACT</name>
<protein>
    <submittedName>
        <fullName evidence="1">Uncharacterized protein</fullName>
    </submittedName>
</protein>
<reference evidence="2" key="1">
    <citation type="submission" date="2016-08" db="EMBL/GenBank/DDBJ databases">
        <title>Complete genome sequence of the organohalide-respiring Epsilonproteobacterium Sulfurospirillum halorespirans.</title>
        <authorList>
            <person name="Goris T."/>
            <person name="Zimmermann J."/>
            <person name="Schenz B."/>
            <person name="Lemos M."/>
            <person name="Hackermueller J."/>
            <person name="Diekert G."/>
        </authorList>
    </citation>
    <scope>NUCLEOTIDE SEQUENCE [LARGE SCALE GENOMIC DNA]</scope>
    <source>
        <strain>DSM 13726</strain>
        <strain evidence="2">PCE-M2</strain>
    </source>
</reference>
<dbReference type="EMBL" id="CP017111">
    <property type="protein sequence ID" value="AOO64236.1"/>
    <property type="molecule type" value="Genomic_DNA"/>
</dbReference>
<dbReference type="AlphaFoldDB" id="A0A1D7TGX3"/>
<organism evidence="1 2">
    <name type="scientific">Sulfurospirillum halorespirans DSM 13726</name>
    <dbReference type="NCBI Taxonomy" id="1193502"/>
    <lineage>
        <taxon>Bacteria</taxon>
        <taxon>Pseudomonadati</taxon>
        <taxon>Campylobacterota</taxon>
        <taxon>Epsilonproteobacteria</taxon>
        <taxon>Campylobacterales</taxon>
        <taxon>Sulfurospirillaceae</taxon>
        <taxon>Sulfurospirillum</taxon>
    </lineage>
</organism>
<dbReference type="KEGG" id="shal:SHALO_0440"/>
<dbReference type="PATRIC" id="fig|1193502.14.peg.453"/>
<keyword evidence="2" id="KW-1185">Reference proteome</keyword>
<evidence type="ECO:0000313" key="2">
    <source>
        <dbReference type="Proteomes" id="UP000094609"/>
    </source>
</evidence>
<gene>
    <name evidence="1" type="ORF">SHALO_0440</name>
</gene>
<accession>A0A1D7TGX3</accession>
<dbReference type="Proteomes" id="UP000094609">
    <property type="component" value="Chromosome"/>
</dbReference>
<evidence type="ECO:0000313" key="1">
    <source>
        <dbReference type="EMBL" id="AOO64236.1"/>
    </source>
</evidence>
<dbReference type="RefSeq" id="WP_069477192.1">
    <property type="nucleotide sequence ID" value="NZ_CP017111.1"/>
</dbReference>